<reference evidence="2 3" key="1">
    <citation type="submission" date="2019-01" db="EMBL/GenBank/DDBJ databases">
        <title>Lujinxingia litoralis gen. nov., sp. nov. and Lujinxingia sediminis gen. nov., sp. nov., new members in the order Bradymonadales, isolated from coastal sediment.</title>
        <authorList>
            <person name="Li C.-M."/>
        </authorList>
    </citation>
    <scope>NUCLEOTIDE SEQUENCE [LARGE SCALE GENOMIC DNA]</scope>
    <source>
        <strain evidence="2 3">SEH01</strain>
    </source>
</reference>
<evidence type="ECO:0000313" key="2">
    <source>
        <dbReference type="EMBL" id="RVU42465.1"/>
    </source>
</evidence>
<sequence length="678" mass="72407">MWRGAWRGGAWLGVMLIAVVMVACSSPGDDARTDGGERDSGEHDAGGSEDVGEDADVGGLEPPRCQAFPQCADDERVVDCQCVSNLDRRCSYDDECRPEETCQEIEAGRPKVCIYEPPAPRGCPGEPGCEAGAQEVLLAGAASMIITPESFKAPPAEGESDPGWEDDAMWIAGFSSGRPALFCPEERIGCDGPECCVSKFAHDDLKSQIVVLRQDETTVAMVALDVVGFFHTDVQALRARIPAELGIDHLIVASTHNHEAPDTAGQWGPGSPLPNRSGRNPAFIERILSQTLLGLEQAVANLEPAQVHAAVLKPGVEGLAISDSRPPYIFDDNLPVVRVSAVDSGETIATLLSFANHPEVLWSGNQLITADYPHYVRKYIEQGLEAVQNSQGQELKPALDGLGGVTVFFVGALGGLINPGRGGALNYADEAFEGEQRHTFDAADAVGQRLAMHVLRAHRDGELLAQDSPALSFRTVTFLTPIENTIFQLAAFGVKLIERDVYNAAQINTLQFYPGPPQVLTEASVVGLGSVAFFTAPGEVFPESLVGGYPGRTSVWDPVIGDVEERRAEAVCGPDGMPLEGGDEGESPCVVRPDQVNPPDFGLAPRGPYIYERLGSGALPFFIGLGGDFLGYMVPSYDYEGPQGTQAAPGSHYEETNGVNGQIQADWEAALDRLLTPR</sequence>
<accession>A0ABY0CQL0</accession>
<comment type="caution">
    <text evidence="2">The sequence shown here is derived from an EMBL/GenBank/DDBJ whole genome shotgun (WGS) entry which is preliminary data.</text>
</comment>
<evidence type="ECO:0008006" key="4">
    <source>
        <dbReference type="Google" id="ProtNLM"/>
    </source>
</evidence>
<proteinExistence type="predicted"/>
<dbReference type="PROSITE" id="PS51257">
    <property type="entry name" value="PROKAR_LIPOPROTEIN"/>
    <property type="match status" value="1"/>
</dbReference>
<dbReference type="Proteomes" id="UP000282926">
    <property type="component" value="Unassembled WGS sequence"/>
</dbReference>
<organism evidence="2 3">
    <name type="scientific">Lujinxingia sediminis</name>
    <dbReference type="NCBI Taxonomy" id="2480984"/>
    <lineage>
        <taxon>Bacteria</taxon>
        <taxon>Deltaproteobacteria</taxon>
        <taxon>Bradymonadales</taxon>
        <taxon>Lujinxingiaceae</taxon>
        <taxon>Lujinxingia</taxon>
    </lineage>
</organism>
<protein>
    <recommendedName>
        <fullName evidence="4">Neutral/alkaline non-lysosomal ceramidase N-terminal domain-containing protein</fullName>
    </recommendedName>
</protein>
<evidence type="ECO:0000256" key="1">
    <source>
        <dbReference type="SAM" id="MobiDB-lite"/>
    </source>
</evidence>
<feature type="region of interest" description="Disordered" evidence="1">
    <location>
        <begin position="28"/>
        <end position="59"/>
    </location>
</feature>
<feature type="compositionally biased region" description="Basic and acidic residues" evidence="1">
    <location>
        <begin position="29"/>
        <end position="46"/>
    </location>
</feature>
<dbReference type="EMBL" id="SADD01000012">
    <property type="protein sequence ID" value="RVU42465.1"/>
    <property type="molecule type" value="Genomic_DNA"/>
</dbReference>
<keyword evidence="3" id="KW-1185">Reference proteome</keyword>
<dbReference type="RefSeq" id="WP_127780971.1">
    <property type="nucleotide sequence ID" value="NZ_SADD01000012.1"/>
</dbReference>
<name>A0ABY0CQL0_9DELT</name>
<gene>
    <name evidence="2" type="ORF">EA187_16440</name>
</gene>
<evidence type="ECO:0000313" key="3">
    <source>
        <dbReference type="Proteomes" id="UP000282926"/>
    </source>
</evidence>